<dbReference type="OMA" id="YRTRTEY"/>
<feature type="active site" description="Proton acceptor" evidence="7">
    <location>
        <position position="583"/>
    </location>
</feature>
<feature type="chain" id="PRO_5003468846" evidence="10">
    <location>
        <begin position="21"/>
        <end position="603"/>
    </location>
</feature>
<evidence type="ECO:0000256" key="10">
    <source>
        <dbReference type="SAM" id="SignalP"/>
    </source>
</evidence>
<evidence type="ECO:0000259" key="11">
    <source>
        <dbReference type="PROSITE" id="PS00623"/>
    </source>
</evidence>
<name>G4T9C5_SERID</name>
<evidence type="ECO:0000256" key="1">
    <source>
        <dbReference type="ARBA" id="ARBA00001974"/>
    </source>
</evidence>
<evidence type="ECO:0000256" key="8">
    <source>
        <dbReference type="PIRSR" id="PIRSR000137-2"/>
    </source>
</evidence>
<evidence type="ECO:0000256" key="2">
    <source>
        <dbReference type="ARBA" id="ARBA00010790"/>
    </source>
</evidence>
<feature type="active site" description="Proton donor" evidence="7">
    <location>
        <position position="540"/>
    </location>
</feature>
<dbReference type="GO" id="GO:0050660">
    <property type="term" value="F:flavin adenine dinucleotide binding"/>
    <property type="evidence" value="ECO:0007669"/>
    <property type="project" value="InterPro"/>
</dbReference>
<evidence type="ECO:0000256" key="4">
    <source>
        <dbReference type="ARBA" id="ARBA00022729"/>
    </source>
</evidence>
<organism evidence="13 14">
    <name type="scientific">Serendipita indica (strain DSM 11827)</name>
    <name type="common">Root endophyte fungus</name>
    <name type="synonym">Piriformospora indica</name>
    <dbReference type="NCBI Taxonomy" id="1109443"/>
    <lineage>
        <taxon>Eukaryota</taxon>
        <taxon>Fungi</taxon>
        <taxon>Dikarya</taxon>
        <taxon>Basidiomycota</taxon>
        <taxon>Agaricomycotina</taxon>
        <taxon>Agaricomycetes</taxon>
        <taxon>Sebacinales</taxon>
        <taxon>Serendipitaceae</taxon>
        <taxon>Serendipita</taxon>
    </lineage>
</organism>
<dbReference type="OrthoDB" id="269227at2759"/>
<evidence type="ECO:0000256" key="5">
    <source>
        <dbReference type="ARBA" id="ARBA00022827"/>
    </source>
</evidence>
<dbReference type="PANTHER" id="PTHR11552">
    <property type="entry name" value="GLUCOSE-METHANOL-CHOLINE GMC OXIDOREDUCTASE"/>
    <property type="match status" value="1"/>
</dbReference>
<reference evidence="13 14" key="1">
    <citation type="journal article" date="2011" name="PLoS Pathog.">
        <title>Endophytic Life Strategies Decoded by Genome and Transcriptome Analyses of the Mutualistic Root Symbiont Piriformospora indica.</title>
        <authorList>
            <person name="Zuccaro A."/>
            <person name="Lahrmann U."/>
            <person name="Guldener U."/>
            <person name="Langen G."/>
            <person name="Pfiffi S."/>
            <person name="Biedenkopf D."/>
            <person name="Wong P."/>
            <person name="Samans B."/>
            <person name="Grimm C."/>
            <person name="Basiewicz M."/>
            <person name="Murat C."/>
            <person name="Martin F."/>
            <person name="Kogel K.H."/>
        </authorList>
    </citation>
    <scope>NUCLEOTIDE SEQUENCE [LARGE SCALE GENOMIC DNA]</scope>
    <source>
        <strain evidence="13 14">DSM 11827</strain>
    </source>
</reference>
<dbReference type="PIRSF" id="PIRSF000137">
    <property type="entry name" value="Alcohol_oxidase"/>
    <property type="match status" value="1"/>
</dbReference>
<proteinExistence type="inferred from homology"/>
<feature type="domain" description="Glucose-methanol-choline oxidoreductase N-terminal" evidence="11">
    <location>
        <begin position="106"/>
        <end position="129"/>
    </location>
</feature>
<dbReference type="InterPro" id="IPR007867">
    <property type="entry name" value="GMC_OxRtase_C"/>
</dbReference>
<dbReference type="GO" id="GO:0016614">
    <property type="term" value="F:oxidoreductase activity, acting on CH-OH group of donors"/>
    <property type="evidence" value="ECO:0007669"/>
    <property type="project" value="InterPro"/>
</dbReference>
<dbReference type="EMBL" id="CAFZ01000022">
    <property type="protein sequence ID" value="CCA67936.1"/>
    <property type="molecule type" value="Genomic_DNA"/>
</dbReference>
<dbReference type="SUPFAM" id="SSF54373">
    <property type="entry name" value="FAD-linked reductases, C-terminal domain"/>
    <property type="match status" value="1"/>
</dbReference>
<dbReference type="HOGENOM" id="CLU_002865_6_0_1"/>
<comment type="caution">
    <text evidence="13">The sequence shown here is derived from an EMBL/GenBank/DDBJ whole genome shotgun (WGS) entry which is preliminary data.</text>
</comment>
<evidence type="ECO:0000256" key="3">
    <source>
        <dbReference type="ARBA" id="ARBA00022630"/>
    </source>
</evidence>
<dbReference type="Gene3D" id="4.10.450.10">
    <property type="entry name" value="Glucose Oxidase, domain 2"/>
    <property type="match status" value="1"/>
</dbReference>
<keyword evidence="3 9" id="KW-0285">Flavoprotein</keyword>
<evidence type="ECO:0000256" key="7">
    <source>
        <dbReference type="PIRSR" id="PIRSR000137-1"/>
    </source>
</evidence>
<evidence type="ECO:0000313" key="14">
    <source>
        <dbReference type="Proteomes" id="UP000007148"/>
    </source>
</evidence>
<evidence type="ECO:0000256" key="9">
    <source>
        <dbReference type="RuleBase" id="RU003968"/>
    </source>
</evidence>
<gene>
    <name evidence="13" type="ORF">PIIN_01805</name>
</gene>
<keyword evidence="5 8" id="KW-0274">FAD</keyword>
<dbReference type="PROSITE" id="PS00624">
    <property type="entry name" value="GMC_OXRED_2"/>
    <property type="match status" value="1"/>
</dbReference>
<dbReference type="STRING" id="1109443.G4T9C5"/>
<protein>
    <submittedName>
        <fullName evidence="13">Related to Glucose oxidase</fullName>
    </submittedName>
</protein>
<keyword evidence="14" id="KW-1185">Reference proteome</keyword>
<keyword evidence="6" id="KW-0560">Oxidoreductase</keyword>
<dbReference type="SMR" id="G4T9C5"/>
<dbReference type="Gene3D" id="3.50.50.60">
    <property type="entry name" value="FAD/NAD(P)-binding domain"/>
    <property type="match status" value="1"/>
</dbReference>
<accession>G4T9C5</accession>
<dbReference type="Pfam" id="PF05199">
    <property type="entry name" value="GMC_oxred_C"/>
    <property type="match status" value="1"/>
</dbReference>
<dbReference type="InterPro" id="IPR027424">
    <property type="entry name" value="Glucose_Oxidase_domain_2"/>
</dbReference>
<dbReference type="InterPro" id="IPR000172">
    <property type="entry name" value="GMC_OxRdtase_N"/>
</dbReference>
<evidence type="ECO:0000259" key="12">
    <source>
        <dbReference type="PROSITE" id="PS00624"/>
    </source>
</evidence>
<feature type="signal peptide" evidence="10">
    <location>
        <begin position="1"/>
        <end position="20"/>
    </location>
</feature>
<evidence type="ECO:0000256" key="6">
    <source>
        <dbReference type="ARBA" id="ARBA00023002"/>
    </source>
</evidence>
<comment type="similarity">
    <text evidence="2 9">Belongs to the GMC oxidoreductase family.</text>
</comment>
<comment type="cofactor">
    <cofactor evidence="1 8">
        <name>FAD</name>
        <dbReference type="ChEBI" id="CHEBI:57692"/>
    </cofactor>
</comment>
<feature type="domain" description="Glucose-methanol-choline oxidoreductase N-terminal" evidence="12">
    <location>
        <begin position="307"/>
        <end position="321"/>
    </location>
</feature>
<dbReference type="InterPro" id="IPR036188">
    <property type="entry name" value="FAD/NAD-bd_sf"/>
</dbReference>
<dbReference type="InParanoid" id="G4T9C5"/>
<feature type="binding site" evidence="8">
    <location>
        <position position="266"/>
    </location>
    <ligand>
        <name>FAD</name>
        <dbReference type="ChEBI" id="CHEBI:57692"/>
    </ligand>
</feature>
<dbReference type="PANTHER" id="PTHR11552:SF201">
    <property type="entry name" value="GLUCOSE-METHANOL-CHOLINE OXIDOREDUCTASE N-TERMINAL DOMAIN-CONTAINING PROTEIN"/>
    <property type="match status" value="1"/>
</dbReference>
<evidence type="ECO:0000313" key="13">
    <source>
        <dbReference type="EMBL" id="CCA67936.1"/>
    </source>
</evidence>
<keyword evidence="4 10" id="KW-0732">Signal</keyword>
<dbReference type="SUPFAM" id="SSF51905">
    <property type="entry name" value="FAD/NAD(P)-binding domain"/>
    <property type="match status" value="1"/>
</dbReference>
<dbReference type="eggNOG" id="KOG1238">
    <property type="taxonomic scope" value="Eukaryota"/>
</dbReference>
<dbReference type="AlphaFoldDB" id="G4T9C5"/>
<sequence>MPPVLRLVLAALVYLKTAGAASIISGNPLDASNRTFDYVIVGGGLTGLTLASRLSENANTTVLVIEAGGDNRKDARVYNVANSGQFYGSNLDWSWPVDYGKTTNGGKTLGGGSSINGAFWTRGAAAQYDAWSGLLTSDEQSLGWNWDNLYTYIKKAEHYHPPTTANQQLGADGITSMHGVDGPVHVSFPQAMVDGPQHPAFIAAIHNLTGITHCRDLNGGDPNCVAFVPSSINPEDSFHRSSSAMSYLTPVETTRPNWLTLVNSTVSKLVWNPDGSGTVASVEFLYLSNSANVYRANVRKEVIMAAGSINTPAILQRSGVGDSAHLSSLGISTVLDLPTVGKNLQEQMLVRVMFGSKGYQLNGRAWDNLLAFPNFSQLFGANAATAATKINSSLDTWADSQKGNALSKAALKTIYQSQADIMLKGTVPVLEIIYSNGFGAHSPVFWGLLPFSRGSVKITTTNPFSKPNVTNNFFSVPFDLEVQAQAGRLLRKLFKTAPLSNLTTSEYMPGLSSVPDPNGDGGSVDAWSQWLKSSFSSNSHALGTCSMMRKELGGVVDGHLRVYGSKNLRVTDASIMPTQISGHMMSTLYGIAEKLADMIKAGQ</sequence>
<dbReference type="InterPro" id="IPR012132">
    <property type="entry name" value="GMC_OxRdtase"/>
</dbReference>
<dbReference type="PROSITE" id="PS00623">
    <property type="entry name" value="GMC_OXRED_1"/>
    <property type="match status" value="1"/>
</dbReference>
<dbReference type="Gene3D" id="3.30.560.10">
    <property type="entry name" value="Glucose Oxidase, domain 3"/>
    <property type="match status" value="1"/>
</dbReference>
<dbReference type="Pfam" id="PF00732">
    <property type="entry name" value="GMC_oxred_N"/>
    <property type="match status" value="1"/>
</dbReference>
<dbReference type="Proteomes" id="UP000007148">
    <property type="component" value="Unassembled WGS sequence"/>
</dbReference>